<evidence type="ECO:0000313" key="6">
    <source>
        <dbReference type="EMBL" id="OHV03767.1"/>
    </source>
</evidence>
<accession>A0A1S1NLW0</accession>
<reference evidence="6 8" key="1">
    <citation type="submission" date="2016-10" db="EMBL/GenBank/DDBJ databases">
        <title>Genome sequence of Mycobacterium talmonii.</title>
        <authorList>
            <person name="Greninger A.L."/>
            <person name="Elliott B."/>
            <person name="Vasireddy S."/>
            <person name="Vasireddy R."/>
        </authorList>
    </citation>
    <scope>NUCLEOTIDE SEQUENCE [LARGE SCALE GENOMIC DNA]</scope>
    <source>
        <strain evidence="6">MO-5499</strain>
        <strain evidence="8">NE-TNMC-100812</strain>
    </source>
</reference>
<keyword evidence="4" id="KW-0564">Palmitate</keyword>
<dbReference type="AlphaFoldDB" id="A0A1S1NLW0"/>
<keyword evidence="8" id="KW-1185">Reference proteome</keyword>
<dbReference type="Proteomes" id="UP000238296">
    <property type="component" value="Unassembled WGS sequence"/>
</dbReference>
<evidence type="ECO:0000256" key="3">
    <source>
        <dbReference type="ARBA" id="ARBA00023136"/>
    </source>
</evidence>
<name>A0A1S1NLW0_9MYCO</name>
<evidence type="ECO:0000256" key="4">
    <source>
        <dbReference type="ARBA" id="ARBA00023139"/>
    </source>
</evidence>
<evidence type="ECO:0000313" key="7">
    <source>
        <dbReference type="EMBL" id="PQM45921.1"/>
    </source>
</evidence>
<evidence type="ECO:0000256" key="1">
    <source>
        <dbReference type="ARBA" id="ARBA00022475"/>
    </source>
</evidence>
<comment type="caution">
    <text evidence="6">The sequence shown here is derived from an EMBL/GenBank/DDBJ whole genome shotgun (WGS) entry which is preliminary data.</text>
</comment>
<proteinExistence type="predicted"/>
<organism evidence="6 8">
    <name type="scientific">Mycobacterium talmoniae</name>
    <dbReference type="NCBI Taxonomy" id="1858794"/>
    <lineage>
        <taxon>Bacteria</taxon>
        <taxon>Bacillati</taxon>
        <taxon>Actinomycetota</taxon>
        <taxon>Actinomycetes</taxon>
        <taxon>Mycobacteriales</taxon>
        <taxon>Mycobacteriaceae</taxon>
        <taxon>Mycobacterium</taxon>
    </lineage>
</organism>
<keyword evidence="2" id="KW-0732">Signal</keyword>
<dbReference type="Proteomes" id="UP000179734">
    <property type="component" value="Unassembled WGS sequence"/>
</dbReference>
<protein>
    <submittedName>
        <fullName evidence="7">Lipoprotein LpqH</fullName>
    </submittedName>
</protein>
<evidence type="ECO:0000256" key="2">
    <source>
        <dbReference type="ARBA" id="ARBA00022729"/>
    </source>
</evidence>
<dbReference type="EMBL" id="MLQM01000064">
    <property type="protein sequence ID" value="OHV03767.1"/>
    <property type="molecule type" value="Genomic_DNA"/>
</dbReference>
<dbReference type="InterPro" id="IPR008691">
    <property type="entry name" value="LpqH"/>
</dbReference>
<dbReference type="Pfam" id="PF05481">
    <property type="entry name" value="Myco_19_kDa"/>
    <property type="match status" value="1"/>
</dbReference>
<dbReference type="PROSITE" id="PS51257">
    <property type="entry name" value="PROKAR_LIPOPROTEIN"/>
    <property type="match status" value="1"/>
</dbReference>
<reference evidence="7" key="3">
    <citation type="submission" date="2018-01" db="EMBL/GenBank/DDBJ databases">
        <authorList>
            <person name="Gaut B.S."/>
            <person name="Morton B.R."/>
            <person name="Clegg M.T."/>
            <person name="Duvall M.R."/>
        </authorList>
    </citation>
    <scope>NUCLEOTIDE SEQUENCE</scope>
    <source>
        <strain evidence="7">ATCC BAA-2683</strain>
    </source>
</reference>
<keyword evidence="3" id="KW-0472">Membrane</keyword>
<sequence length="142" mass="14365">MKREVVVAVAGLTVVVAGLSGCSKGSKAEAKVTVGGQEQHVQGGVQCASHDGSLAITIGDANTTGVVATLSDADSPELLSVVFGDVDGSQLMYAQDMPVSGTATETKASKDGKHYKIAGTASKLDTVANPESKPFEIDVTCP</sequence>
<gene>
    <name evidence="7" type="primary">lpqH</name>
    <name evidence="6" type="ORF">BKN37_13420</name>
    <name evidence="7" type="ORF">C1Y40_03912</name>
</gene>
<keyword evidence="5 7" id="KW-0449">Lipoprotein</keyword>
<evidence type="ECO:0000313" key="8">
    <source>
        <dbReference type="Proteomes" id="UP000179734"/>
    </source>
</evidence>
<dbReference type="GO" id="GO:0016020">
    <property type="term" value="C:membrane"/>
    <property type="evidence" value="ECO:0007669"/>
    <property type="project" value="InterPro"/>
</dbReference>
<keyword evidence="1" id="KW-1003">Cell membrane</keyword>
<reference evidence="7 9" key="2">
    <citation type="journal article" date="2017" name="Int. J. Syst. Evol. Microbiol.">
        <title>Mycobacterium talmoniae sp. nov., a slowly growing mycobacterium isolated from human respiratory samples.</title>
        <authorList>
            <person name="Davidson R.M."/>
            <person name="DeGroote M.A."/>
            <person name="Marola J.L."/>
            <person name="Buss S."/>
            <person name="Jones V."/>
            <person name="McNeil M.R."/>
            <person name="Freifeld A.G."/>
            <person name="Elaine Epperson L."/>
            <person name="Hasan N.A."/>
            <person name="Jackson M."/>
            <person name="Iwen P.C."/>
            <person name="Salfinger M."/>
            <person name="Strong M."/>
        </authorList>
    </citation>
    <scope>NUCLEOTIDE SEQUENCE [LARGE SCALE GENOMIC DNA]</scope>
    <source>
        <strain evidence="7 9">ATCC BAA-2683</strain>
    </source>
</reference>
<dbReference type="EMBL" id="PPEA01000573">
    <property type="protein sequence ID" value="PQM45921.1"/>
    <property type="molecule type" value="Genomic_DNA"/>
</dbReference>
<evidence type="ECO:0000313" key="9">
    <source>
        <dbReference type="Proteomes" id="UP000238296"/>
    </source>
</evidence>
<evidence type="ECO:0000256" key="5">
    <source>
        <dbReference type="ARBA" id="ARBA00023288"/>
    </source>
</evidence>
<dbReference type="RefSeq" id="WP_071026584.1">
    <property type="nucleotide sequence ID" value="NZ_MLQM01000064.1"/>
</dbReference>